<sequence length="462" mass="52601">MMSKTIRNKISIFTTCHHPELVTGGRYFLSIICFMLFGVEVARPQSREPGTANNQNITALNIGDQIPEALWNTPLQVVNHPQGKQTATLADYKSKLIILDFWATWCGNCIKNFPKLHALQNEFGDKIKVLAITKEDTDKIAKFFKTGVGKEHTYVNSVINDSVLSKYFPYRSVPHIAWINPNGKVLNTTQAEDITTANIQAILDNQKTQMVAKVDIDKNRPLFLSEHFSNDLQLKSYSIFVKGYYPGLPSGNNFKKTEDGEIYGRQMTNTTMMRIYNPILYELFDKKGDQFSSKRMIIEVKEPALLDVIKNEDGKSERYNLYNYELIVPEEKADSLYYYMLADLNRYSDYIGSIEKRMVDCLVLIRTSTIDKIKSKGGKPKNTFPASPSILTNQKLGSMINMLSEEKVITLPIVDETGYTDNVDIEVSGIKDLTSLKKELNRYNLDLVPAKRSLNMFVLKDK</sequence>
<name>A0A3G6RHQ0_CHRLC</name>
<dbReference type="Proteomes" id="UP000236262">
    <property type="component" value="Unassembled WGS sequence"/>
</dbReference>
<dbReference type="EMBL" id="CP033924">
    <property type="protein sequence ID" value="AZA84095.1"/>
    <property type="molecule type" value="Genomic_DNA"/>
</dbReference>
<dbReference type="PANTHER" id="PTHR42852">
    <property type="entry name" value="THIOL:DISULFIDE INTERCHANGE PROTEIN DSBE"/>
    <property type="match status" value="1"/>
</dbReference>
<dbReference type="InterPro" id="IPR050553">
    <property type="entry name" value="Thioredoxin_ResA/DsbE_sf"/>
</dbReference>
<dbReference type="KEGG" id="clac:EG342_20365"/>
<dbReference type="AlphaFoldDB" id="A0A3G6RHQ0"/>
<reference evidence="3 4" key="1">
    <citation type="submission" date="2018-01" db="EMBL/GenBank/DDBJ databases">
        <title>Draft genome sequences of Chryseobacterium lactis NCTC11390, Chryseobacterium oncorhynchi 701B-08, and Chryseobacterium viscerum 687B-08.</title>
        <authorList>
            <person name="Jeong J.-J."/>
            <person name="Lee Y.J."/>
            <person name="Park B."/>
            <person name="Choi I.-G."/>
            <person name="Kim K.D."/>
        </authorList>
    </citation>
    <scope>NUCLEOTIDE SEQUENCE [LARGE SCALE GENOMIC DNA]</scope>
    <source>
        <strain evidence="3 4">NCTC11390</strain>
    </source>
</reference>
<organism evidence="3 4">
    <name type="scientific">Chryseobacterium lactis</name>
    <dbReference type="NCBI Taxonomy" id="1241981"/>
    <lineage>
        <taxon>Bacteria</taxon>
        <taxon>Pseudomonadati</taxon>
        <taxon>Bacteroidota</taxon>
        <taxon>Flavobacteriia</taxon>
        <taxon>Flavobacteriales</taxon>
        <taxon>Weeksellaceae</taxon>
        <taxon>Chryseobacterium group</taxon>
        <taxon>Chryseobacterium</taxon>
    </lineage>
</organism>
<evidence type="ECO:0000313" key="4">
    <source>
        <dbReference type="Proteomes" id="UP000236262"/>
    </source>
</evidence>
<feature type="domain" description="Thioredoxin" evidence="1">
    <location>
        <begin position="60"/>
        <end position="208"/>
    </location>
</feature>
<gene>
    <name evidence="3" type="ORF">C1637_16525</name>
    <name evidence="2" type="ORF">EG342_20365</name>
</gene>
<dbReference type="GO" id="GO:0016209">
    <property type="term" value="F:antioxidant activity"/>
    <property type="evidence" value="ECO:0007669"/>
    <property type="project" value="InterPro"/>
</dbReference>
<evidence type="ECO:0000313" key="3">
    <source>
        <dbReference type="EMBL" id="PNW12650.1"/>
    </source>
</evidence>
<reference evidence="2 5" key="2">
    <citation type="submission" date="2018-11" db="EMBL/GenBank/DDBJ databases">
        <title>Proposal to divide the Flavobacteriaceae and reorganize its genera based on Amino Acid Identity values calculated from whole genome sequences.</title>
        <authorList>
            <person name="Nicholson A.C."/>
            <person name="Gulvik C.A."/>
            <person name="Whitney A.M."/>
            <person name="Humrighouse B.W."/>
            <person name="Bell M."/>
            <person name="Holmes B."/>
            <person name="Steigerwalt A.G."/>
            <person name="Villarma A."/>
            <person name="Sheth M."/>
            <person name="Batra D."/>
            <person name="Pryor J."/>
            <person name="Bernardet J.-F."/>
            <person name="Hugo C."/>
            <person name="Kampfer P."/>
            <person name="Newman J."/>
            <person name="McQuiston J.R."/>
        </authorList>
    </citation>
    <scope>NUCLEOTIDE SEQUENCE [LARGE SCALE GENOMIC DNA]</scope>
    <source>
        <strain evidence="2 5">KC_1864</strain>
    </source>
</reference>
<dbReference type="RefSeq" id="WP_081817804.1">
    <property type="nucleotide sequence ID" value="NZ_CP033924.1"/>
</dbReference>
<dbReference type="PANTHER" id="PTHR42852:SF13">
    <property type="entry name" value="PROTEIN DIPZ"/>
    <property type="match status" value="1"/>
</dbReference>
<dbReference type="InterPro" id="IPR000866">
    <property type="entry name" value="AhpC/TSA"/>
</dbReference>
<dbReference type="OrthoDB" id="1118217at2"/>
<dbReference type="PROSITE" id="PS51352">
    <property type="entry name" value="THIOREDOXIN_2"/>
    <property type="match status" value="1"/>
</dbReference>
<protein>
    <submittedName>
        <fullName evidence="3">TlpA family protein disulfide reductase</fullName>
    </submittedName>
</protein>
<keyword evidence="5" id="KW-1185">Reference proteome</keyword>
<dbReference type="Proteomes" id="UP000279972">
    <property type="component" value="Chromosome"/>
</dbReference>
<dbReference type="EMBL" id="PPEH01000006">
    <property type="protein sequence ID" value="PNW12650.1"/>
    <property type="molecule type" value="Genomic_DNA"/>
</dbReference>
<evidence type="ECO:0000313" key="5">
    <source>
        <dbReference type="Proteomes" id="UP000279972"/>
    </source>
</evidence>
<dbReference type="SUPFAM" id="SSF52833">
    <property type="entry name" value="Thioredoxin-like"/>
    <property type="match status" value="1"/>
</dbReference>
<accession>A0A3G6RHQ0</accession>
<dbReference type="InterPro" id="IPR013766">
    <property type="entry name" value="Thioredoxin_domain"/>
</dbReference>
<dbReference type="CDD" id="cd02966">
    <property type="entry name" value="TlpA_like_family"/>
    <property type="match status" value="1"/>
</dbReference>
<proteinExistence type="predicted"/>
<evidence type="ECO:0000259" key="1">
    <source>
        <dbReference type="PROSITE" id="PS51352"/>
    </source>
</evidence>
<dbReference type="Gene3D" id="3.40.30.10">
    <property type="entry name" value="Glutaredoxin"/>
    <property type="match status" value="1"/>
</dbReference>
<dbReference type="Pfam" id="PF00578">
    <property type="entry name" value="AhpC-TSA"/>
    <property type="match status" value="1"/>
</dbReference>
<evidence type="ECO:0000313" key="2">
    <source>
        <dbReference type="EMBL" id="AZA84095.1"/>
    </source>
</evidence>
<dbReference type="GO" id="GO:0016491">
    <property type="term" value="F:oxidoreductase activity"/>
    <property type="evidence" value="ECO:0007669"/>
    <property type="project" value="InterPro"/>
</dbReference>
<dbReference type="InterPro" id="IPR036249">
    <property type="entry name" value="Thioredoxin-like_sf"/>
</dbReference>
<dbReference type="GeneID" id="78464044"/>